<proteinExistence type="inferred from homology"/>
<keyword evidence="6" id="KW-1185">Reference proteome</keyword>
<comment type="similarity">
    <text evidence="1">Belongs to the sulfatase family.</text>
</comment>
<dbReference type="RefSeq" id="WP_145072827.1">
    <property type="nucleotide sequence ID" value="NZ_CP036298.1"/>
</dbReference>
<keyword evidence="2 5" id="KW-0378">Hydrolase</keyword>
<dbReference type="CDD" id="cd16143">
    <property type="entry name" value="ARS_like"/>
    <property type="match status" value="1"/>
</dbReference>
<organism evidence="5 6">
    <name type="scientific">Aureliella helgolandensis</name>
    <dbReference type="NCBI Taxonomy" id="2527968"/>
    <lineage>
        <taxon>Bacteria</taxon>
        <taxon>Pseudomonadati</taxon>
        <taxon>Planctomycetota</taxon>
        <taxon>Planctomycetia</taxon>
        <taxon>Pirellulales</taxon>
        <taxon>Pirellulaceae</taxon>
        <taxon>Aureliella</taxon>
    </lineage>
</organism>
<dbReference type="EMBL" id="CP036298">
    <property type="protein sequence ID" value="QDV21994.1"/>
    <property type="molecule type" value="Genomic_DNA"/>
</dbReference>
<reference evidence="5 6" key="1">
    <citation type="submission" date="2019-02" db="EMBL/GenBank/DDBJ databases">
        <title>Deep-cultivation of Planctomycetes and their phenomic and genomic characterization uncovers novel biology.</title>
        <authorList>
            <person name="Wiegand S."/>
            <person name="Jogler M."/>
            <person name="Boedeker C."/>
            <person name="Pinto D."/>
            <person name="Vollmers J."/>
            <person name="Rivas-Marin E."/>
            <person name="Kohn T."/>
            <person name="Peeters S.H."/>
            <person name="Heuer A."/>
            <person name="Rast P."/>
            <person name="Oberbeckmann S."/>
            <person name="Bunk B."/>
            <person name="Jeske O."/>
            <person name="Meyerdierks A."/>
            <person name="Storesund J.E."/>
            <person name="Kallscheuer N."/>
            <person name="Luecker S."/>
            <person name="Lage O.M."/>
            <person name="Pohl T."/>
            <person name="Merkel B.J."/>
            <person name="Hornburger P."/>
            <person name="Mueller R.-W."/>
            <person name="Bruemmer F."/>
            <person name="Labrenz M."/>
            <person name="Spormann A.M."/>
            <person name="Op den Camp H."/>
            <person name="Overmann J."/>
            <person name="Amann R."/>
            <person name="Jetten M.S.M."/>
            <person name="Mascher T."/>
            <person name="Medema M.H."/>
            <person name="Devos D.P."/>
            <person name="Kaster A.-K."/>
            <person name="Ovreas L."/>
            <person name="Rohde M."/>
            <person name="Galperin M.Y."/>
            <person name="Jogler C."/>
        </authorList>
    </citation>
    <scope>NUCLEOTIDE SEQUENCE [LARGE SCALE GENOMIC DNA]</scope>
    <source>
        <strain evidence="5 6">Q31a</strain>
    </source>
</reference>
<accession>A0A518G0E2</accession>
<evidence type="ECO:0000259" key="4">
    <source>
        <dbReference type="Pfam" id="PF00884"/>
    </source>
</evidence>
<gene>
    <name evidence="5" type="primary">atsA_5</name>
    <name evidence="5" type="ORF">Q31a_02730</name>
</gene>
<dbReference type="AlphaFoldDB" id="A0A518G0E2"/>
<sequence precursor="true">MKKTFSIFCLLLLNLTWVSAAERPNIVLIYSDDVGYGDVSCNGQTTLLTPHIDRIAAEGLRMTDAHCSAATCTPSRFAMLTGQYAFRQKGTGIARGNANMIIEAGSNTLPSLLKSAGYTTGVVGKWHLGLGDQEIDWNQDVRPGPGEIGFDYHFLIPATGDRVPCVYLEQGHVVDLDPADPIAVSYGKRIDPNPSGAEAFETLKQKWSHGHNQTIVNGISRIGWMTGGETARWVDEDMADVIVHKATEFIDDHQAEPFFLYFSTHDIHVPRVPHSRFAGKSGLGPRGDAMLQLDWCVGQVMAKLEALDLVDNTLLIFTSDNGPVLDDGYHDDANEKLGDHQANGALRGGKYSAFEGGTRIPMVLRWPEHIAPNTTSDALFGQIDLAATLAKLVGAQVPPQACQDSRNALPTLLGKDPVGRPHLIHEAGNHALRVGKWKYVPAGKTREHLGPWATVELEAPGALFDLSKNTAEIEDVAADHPEQLQRMRDLHAKLSQHPDQAAVIGQ</sequence>
<evidence type="ECO:0000256" key="3">
    <source>
        <dbReference type="SAM" id="SignalP"/>
    </source>
</evidence>
<dbReference type="PANTHER" id="PTHR43751">
    <property type="entry name" value="SULFATASE"/>
    <property type="match status" value="1"/>
</dbReference>
<protein>
    <submittedName>
        <fullName evidence="5">Arylsulfatase</fullName>
        <ecNumber evidence="5">3.1.6.1</ecNumber>
    </submittedName>
</protein>
<dbReference type="PROSITE" id="PS00149">
    <property type="entry name" value="SULFATASE_2"/>
    <property type="match status" value="1"/>
</dbReference>
<evidence type="ECO:0000256" key="2">
    <source>
        <dbReference type="ARBA" id="ARBA00022801"/>
    </source>
</evidence>
<dbReference type="Gene3D" id="3.30.1120.10">
    <property type="match status" value="1"/>
</dbReference>
<feature type="chain" id="PRO_5021771467" evidence="3">
    <location>
        <begin position="21"/>
        <end position="506"/>
    </location>
</feature>
<name>A0A518G0E2_9BACT</name>
<dbReference type="Gene3D" id="3.40.720.10">
    <property type="entry name" value="Alkaline Phosphatase, subunit A"/>
    <property type="match status" value="1"/>
</dbReference>
<dbReference type="InterPro" id="IPR017850">
    <property type="entry name" value="Alkaline_phosphatase_core_sf"/>
</dbReference>
<evidence type="ECO:0000256" key="1">
    <source>
        <dbReference type="ARBA" id="ARBA00008779"/>
    </source>
</evidence>
<dbReference type="InterPro" id="IPR000917">
    <property type="entry name" value="Sulfatase_N"/>
</dbReference>
<dbReference type="OrthoDB" id="9783154at2"/>
<dbReference type="Pfam" id="PF00884">
    <property type="entry name" value="Sulfatase"/>
    <property type="match status" value="1"/>
</dbReference>
<dbReference type="GO" id="GO:0004065">
    <property type="term" value="F:arylsulfatase activity"/>
    <property type="evidence" value="ECO:0007669"/>
    <property type="project" value="UniProtKB-EC"/>
</dbReference>
<dbReference type="Proteomes" id="UP000318017">
    <property type="component" value="Chromosome"/>
</dbReference>
<dbReference type="InterPro" id="IPR024607">
    <property type="entry name" value="Sulfatase_CS"/>
</dbReference>
<evidence type="ECO:0000313" key="6">
    <source>
        <dbReference type="Proteomes" id="UP000318017"/>
    </source>
</evidence>
<keyword evidence="3" id="KW-0732">Signal</keyword>
<dbReference type="SUPFAM" id="SSF53649">
    <property type="entry name" value="Alkaline phosphatase-like"/>
    <property type="match status" value="1"/>
</dbReference>
<feature type="domain" description="Sulfatase N-terminal" evidence="4">
    <location>
        <begin position="24"/>
        <end position="394"/>
    </location>
</feature>
<dbReference type="EC" id="3.1.6.1" evidence="5"/>
<dbReference type="PROSITE" id="PS00523">
    <property type="entry name" value="SULFATASE_1"/>
    <property type="match status" value="1"/>
</dbReference>
<dbReference type="InterPro" id="IPR052701">
    <property type="entry name" value="GAG_Ulvan_Degrading_Sulfatases"/>
</dbReference>
<dbReference type="PANTHER" id="PTHR43751:SF6">
    <property type="entry name" value="N-ACETYLGALACTOSAMINE-6-O-SULFATASE"/>
    <property type="match status" value="1"/>
</dbReference>
<feature type="signal peptide" evidence="3">
    <location>
        <begin position="1"/>
        <end position="20"/>
    </location>
</feature>
<dbReference type="KEGG" id="ahel:Q31a_02730"/>
<evidence type="ECO:0000313" key="5">
    <source>
        <dbReference type="EMBL" id="QDV21994.1"/>
    </source>
</evidence>